<evidence type="ECO:0000313" key="4">
    <source>
        <dbReference type="Proteomes" id="UP001529235"/>
    </source>
</evidence>
<sequence>MTKNCGRLYPKYAIAAVGCVLVKNNSILLIKRGYAPRPGVWAVPGGAIEAGETIDEAAKRELEEETGIVAEPLGIIGVFNAITRDELGKVQYHYVIIDVLFDSNTIKGNLRAGGDAIDVAWIPLEEVIKRDDVTKTTKKLVEKILNKDLNYVPF</sequence>
<dbReference type="PANTHER" id="PTHR43736:SF1">
    <property type="entry name" value="DIHYDRONEOPTERIN TRIPHOSPHATE DIPHOSPHATASE"/>
    <property type="match status" value="1"/>
</dbReference>
<dbReference type="InterPro" id="IPR015797">
    <property type="entry name" value="NUDIX_hydrolase-like_dom_sf"/>
</dbReference>
<dbReference type="CDD" id="cd04673">
    <property type="entry name" value="NUDIX_ADPRase"/>
    <property type="match status" value="1"/>
</dbReference>
<dbReference type="PROSITE" id="PS00893">
    <property type="entry name" value="NUDIX_BOX"/>
    <property type="match status" value="1"/>
</dbReference>
<evidence type="ECO:0000313" key="3">
    <source>
        <dbReference type="EMBL" id="MDK6028488.1"/>
    </source>
</evidence>
<dbReference type="InterPro" id="IPR020084">
    <property type="entry name" value="NUDIX_hydrolase_CS"/>
</dbReference>
<accession>A0ABD4Z7C5</accession>
<dbReference type="SUPFAM" id="SSF55811">
    <property type="entry name" value="Nudix"/>
    <property type="match status" value="1"/>
</dbReference>
<dbReference type="Gene3D" id="3.90.79.10">
    <property type="entry name" value="Nucleoside Triphosphate Pyrophosphohydrolase"/>
    <property type="match status" value="1"/>
</dbReference>
<dbReference type="RefSeq" id="WP_285273472.1">
    <property type="nucleotide sequence ID" value="NZ_JASNVW010000002.1"/>
</dbReference>
<comment type="caution">
    <text evidence="3">The sequence shown here is derived from an EMBL/GenBank/DDBJ whole genome shotgun (WGS) entry which is preliminary data.</text>
</comment>
<dbReference type="InterPro" id="IPR020476">
    <property type="entry name" value="Nudix_hydrolase"/>
</dbReference>
<dbReference type="AlphaFoldDB" id="A0ABD4Z7C5"/>
<gene>
    <name evidence="3" type="ORF">QPL79_03845</name>
</gene>
<keyword evidence="1 3" id="KW-0378">Hydrolase</keyword>
<feature type="domain" description="Nudix hydrolase" evidence="2">
    <location>
        <begin position="12"/>
        <end position="146"/>
    </location>
</feature>
<dbReference type="GO" id="GO:0016787">
    <property type="term" value="F:hydrolase activity"/>
    <property type="evidence" value="ECO:0007669"/>
    <property type="project" value="UniProtKB-KW"/>
</dbReference>
<keyword evidence="4" id="KW-1185">Reference proteome</keyword>
<dbReference type="PANTHER" id="PTHR43736">
    <property type="entry name" value="ADP-RIBOSE PYROPHOSPHATASE"/>
    <property type="match status" value="1"/>
</dbReference>
<proteinExistence type="predicted"/>
<organism evidence="3 4">
    <name type="scientific">Ignisphaera cupida</name>
    <dbReference type="NCBI Taxonomy" id="3050454"/>
    <lineage>
        <taxon>Archaea</taxon>
        <taxon>Thermoproteota</taxon>
        <taxon>Thermoprotei</taxon>
        <taxon>Desulfurococcales</taxon>
        <taxon>Desulfurococcaceae</taxon>
        <taxon>Ignisphaera</taxon>
    </lineage>
</organism>
<dbReference type="PRINTS" id="PR00502">
    <property type="entry name" value="NUDIXFAMILY"/>
</dbReference>
<dbReference type="InterPro" id="IPR000086">
    <property type="entry name" value="NUDIX_hydrolase_dom"/>
</dbReference>
<dbReference type="PROSITE" id="PS51462">
    <property type="entry name" value="NUDIX"/>
    <property type="match status" value="1"/>
</dbReference>
<dbReference type="Pfam" id="PF00293">
    <property type="entry name" value="NUDIX"/>
    <property type="match status" value="1"/>
</dbReference>
<reference evidence="3 4" key="1">
    <citation type="submission" date="2023-05" db="EMBL/GenBank/DDBJ databases">
        <title>A new hyperthermophilic archaea 'Ignisphaera cupida' sp. nov. and description of the family 'Ignisphaeraceae' fam. nov.</title>
        <authorList>
            <person name="Podosokorskaya O.A."/>
            <person name="Elcheninov A.G."/>
            <person name="Klukina A."/>
            <person name="Merkel A.Y."/>
        </authorList>
    </citation>
    <scope>NUCLEOTIDE SEQUENCE [LARGE SCALE GENOMIC DNA]</scope>
    <source>
        <strain evidence="3 4">4213-co</strain>
    </source>
</reference>
<evidence type="ECO:0000256" key="1">
    <source>
        <dbReference type="ARBA" id="ARBA00022801"/>
    </source>
</evidence>
<dbReference type="Proteomes" id="UP001529235">
    <property type="component" value="Unassembled WGS sequence"/>
</dbReference>
<evidence type="ECO:0000259" key="2">
    <source>
        <dbReference type="PROSITE" id="PS51462"/>
    </source>
</evidence>
<dbReference type="EMBL" id="JASNVW010000002">
    <property type="protein sequence ID" value="MDK6028488.1"/>
    <property type="molecule type" value="Genomic_DNA"/>
</dbReference>
<protein>
    <submittedName>
        <fullName evidence="3">NUDIX hydrolase</fullName>
    </submittedName>
</protein>
<name>A0ABD4Z7C5_9CREN</name>